<accession>A0A6J2X8S3</accession>
<organism evidence="4 5">
    <name type="scientific">Sitophilus oryzae</name>
    <name type="common">Rice weevil</name>
    <name type="synonym">Curculio oryzae</name>
    <dbReference type="NCBI Taxonomy" id="7048"/>
    <lineage>
        <taxon>Eukaryota</taxon>
        <taxon>Metazoa</taxon>
        <taxon>Ecdysozoa</taxon>
        <taxon>Arthropoda</taxon>
        <taxon>Hexapoda</taxon>
        <taxon>Insecta</taxon>
        <taxon>Pterygota</taxon>
        <taxon>Neoptera</taxon>
        <taxon>Endopterygota</taxon>
        <taxon>Coleoptera</taxon>
        <taxon>Polyphaga</taxon>
        <taxon>Cucujiformia</taxon>
        <taxon>Curculionidae</taxon>
        <taxon>Dryophthorinae</taxon>
        <taxon>Sitophilus</taxon>
    </lineage>
</organism>
<feature type="transmembrane region" description="Helical" evidence="1">
    <location>
        <begin position="510"/>
        <end position="532"/>
    </location>
</feature>
<dbReference type="PANTHER" id="PTHR11161">
    <property type="entry name" value="O-ACYLTRANSFERASE"/>
    <property type="match status" value="1"/>
</dbReference>
<dbReference type="InterPro" id="IPR002656">
    <property type="entry name" value="Acyl_transf_3_dom"/>
</dbReference>
<name>A0A6J2X8S3_SITOR</name>
<sequence length="668" mass="76914">MSIRLTVSAAFLCQILVAQFVRAHEFEDYFRIGQNLNLSEASTLLKLNDANFNIENMYLDVLCGIRSGKQGISESCAKQMDIVCSNQDILNPMADAWSKFPYTGLLVTTPQDYGTYDQCVQIDRYVNDTRILGKHCTYGWVIPLDQTYILSYCVPEACSASDIVNMVTNSTILVPILEQLVNERSCQTKESNTSMNASEIVVTCFFCLFLASLVLSTSYDIIASKRNRKPHPLYTAFSVVKNGKKLLKVTTQSASRDQILAFHGLRAISMLWILAGHSVGMFTVVPLINVADINEFQRTISAFYIMGGYFAVDTFFYLSGFLIAYQYFKAMGEKSMVQQAVSIPQMIIHRYLRITPALLMLFLYGVYISKFVGSGPMAYLVNQSVERPCKEHWWSVFLYIQNYYNFTDLCYTHLWYLSTDWQLFLLAPLILIPTALQYRRRFNWVLGSLLGLNLIFVFIPLWTKLQFREYDPTFREYDTQSKLTDYFLGFTLGFYMRTQKHRRYLFNSSANLVLWAVSLAGLLGTVIIYQAYCLDTDQTYVIRSLAYTFTKPAWCIFLSFVIYACANGKGGFINSWLSSSFMQILSKLSYCMYLMHVPVILFWLINKRTKEHFSHYNLFFLWCGHTVITVFLSIIWTLSFESPLITIEGLIFRKPRRPSIKKENGNTT</sequence>
<dbReference type="Pfam" id="PF20146">
    <property type="entry name" value="NRF"/>
    <property type="match status" value="1"/>
</dbReference>
<dbReference type="Proteomes" id="UP000504635">
    <property type="component" value="Unplaced"/>
</dbReference>
<dbReference type="InParanoid" id="A0A6J2X8S3"/>
<keyword evidence="2" id="KW-0732">Signal</keyword>
<reference evidence="5" key="1">
    <citation type="submission" date="2025-08" db="UniProtKB">
        <authorList>
            <consortium name="RefSeq"/>
        </authorList>
    </citation>
    <scope>IDENTIFICATION</scope>
    <source>
        <tissue evidence="5">Gonads</tissue>
    </source>
</reference>
<dbReference type="InterPro" id="IPR052728">
    <property type="entry name" value="O2_lipid_transport_reg"/>
</dbReference>
<feature type="transmembrane region" description="Helical" evidence="1">
    <location>
        <begin position="444"/>
        <end position="463"/>
    </location>
</feature>
<evidence type="ECO:0000256" key="1">
    <source>
        <dbReference type="SAM" id="Phobius"/>
    </source>
</evidence>
<feature type="domain" description="Nose resistant-to-fluoxetine protein N-terminal" evidence="3">
    <location>
        <begin position="60"/>
        <end position="188"/>
    </location>
</feature>
<keyword evidence="4" id="KW-1185">Reference proteome</keyword>
<keyword evidence="1" id="KW-0812">Transmembrane</keyword>
<dbReference type="KEGG" id="soy:115875858"/>
<keyword evidence="1" id="KW-0472">Membrane</keyword>
<dbReference type="GO" id="GO:0016747">
    <property type="term" value="F:acyltransferase activity, transferring groups other than amino-acyl groups"/>
    <property type="evidence" value="ECO:0007669"/>
    <property type="project" value="InterPro"/>
</dbReference>
<dbReference type="InterPro" id="IPR006621">
    <property type="entry name" value="Nose-resist-to-fluoxetine_N"/>
</dbReference>
<dbReference type="SMART" id="SM00703">
    <property type="entry name" value="NRF"/>
    <property type="match status" value="1"/>
</dbReference>
<gene>
    <name evidence="5" type="primary">LOC115875858</name>
</gene>
<evidence type="ECO:0000313" key="5">
    <source>
        <dbReference type="RefSeq" id="XP_030747254.1"/>
    </source>
</evidence>
<dbReference type="Pfam" id="PF01757">
    <property type="entry name" value="Acyl_transf_3"/>
    <property type="match status" value="1"/>
</dbReference>
<feature type="transmembrane region" description="Helical" evidence="1">
    <location>
        <begin position="200"/>
        <end position="222"/>
    </location>
</feature>
<feature type="transmembrane region" description="Helical" evidence="1">
    <location>
        <begin position="348"/>
        <end position="367"/>
    </location>
</feature>
<dbReference type="GeneID" id="115875858"/>
<feature type="chain" id="PRO_5026983586" evidence="2">
    <location>
        <begin position="24"/>
        <end position="668"/>
    </location>
</feature>
<feature type="transmembrane region" description="Helical" evidence="1">
    <location>
        <begin position="587"/>
        <end position="606"/>
    </location>
</feature>
<evidence type="ECO:0000313" key="4">
    <source>
        <dbReference type="Proteomes" id="UP000504635"/>
    </source>
</evidence>
<protein>
    <submittedName>
        <fullName evidence="5">Nose resistant to fluoxetine protein 6-like</fullName>
    </submittedName>
</protein>
<dbReference type="OrthoDB" id="118951at2759"/>
<evidence type="ECO:0000259" key="3">
    <source>
        <dbReference type="SMART" id="SM00703"/>
    </source>
</evidence>
<keyword evidence="1" id="KW-1133">Transmembrane helix</keyword>
<feature type="transmembrane region" description="Helical" evidence="1">
    <location>
        <begin position="271"/>
        <end position="291"/>
    </location>
</feature>
<feature type="transmembrane region" description="Helical" evidence="1">
    <location>
        <begin position="544"/>
        <end position="566"/>
    </location>
</feature>
<feature type="transmembrane region" description="Helical" evidence="1">
    <location>
        <begin position="413"/>
        <end position="432"/>
    </location>
</feature>
<proteinExistence type="predicted"/>
<feature type="transmembrane region" description="Helical" evidence="1">
    <location>
        <begin position="303"/>
        <end position="328"/>
    </location>
</feature>
<evidence type="ECO:0000256" key="2">
    <source>
        <dbReference type="SAM" id="SignalP"/>
    </source>
</evidence>
<feature type="transmembrane region" description="Helical" evidence="1">
    <location>
        <begin position="618"/>
        <end position="638"/>
    </location>
</feature>
<dbReference type="AlphaFoldDB" id="A0A6J2X8S3"/>
<dbReference type="PANTHER" id="PTHR11161:SF72">
    <property type="entry name" value="FI21449P1"/>
    <property type="match status" value="1"/>
</dbReference>
<feature type="signal peptide" evidence="2">
    <location>
        <begin position="1"/>
        <end position="23"/>
    </location>
</feature>
<dbReference type="RefSeq" id="XP_030747254.1">
    <property type="nucleotide sequence ID" value="XM_030891394.1"/>
</dbReference>